<evidence type="ECO:0000313" key="3">
    <source>
        <dbReference type="Proteomes" id="UP001389717"/>
    </source>
</evidence>
<keyword evidence="2" id="KW-0378">Hydrolase</keyword>
<evidence type="ECO:0000313" key="2">
    <source>
        <dbReference type="EMBL" id="MEL3971420.1"/>
    </source>
</evidence>
<dbReference type="RefSeq" id="WP_341980658.1">
    <property type="nucleotide sequence ID" value="NZ_JBBYAF010000005.1"/>
</dbReference>
<name>A0ABU9K7N6_9BACI</name>
<accession>A0ABU9K7N6</accession>
<dbReference type="Proteomes" id="UP001389717">
    <property type="component" value="Unassembled WGS sequence"/>
</dbReference>
<keyword evidence="3" id="KW-1185">Reference proteome</keyword>
<feature type="domain" description="DUF2268" evidence="1">
    <location>
        <begin position="122"/>
        <end position="311"/>
    </location>
</feature>
<dbReference type="Pfam" id="PF10026">
    <property type="entry name" value="DUF2268"/>
    <property type="match status" value="1"/>
</dbReference>
<organism evidence="2 3">
    <name type="scientific">Rossellomorea oryzaecorticis</name>
    <dbReference type="NCBI Taxonomy" id="1396505"/>
    <lineage>
        <taxon>Bacteria</taxon>
        <taxon>Bacillati</taxon>
        <taxon>Bacillota</taxon>
        <taxon>Bacilli</taxon>
        <taxon>Bacillales</taxon>
        <taxon>Bacillaceae</taxon>
        <taxon>Rossellomorea</taxon>
    </lineage>
</organism>
<proteinExistence type="predicted"/>
<reference evidence="2 3" key="1">
    <citation type="submission" date="2024-04" db="EMBL/GenBank/DDBJ databases">
        <title>Bacillus oryzaecorticis sp. nov., a moderately halophilic bacterium isolated from rice husks.</title>
        <authorList>
            <person name="Zhu H.-S."/>
        </authorList>
    </citation>
    <scope>NUCLEOTIDE SEQUENCE [LARGE SCALE GENOMIC DNA]</scope>
    <source>
        <strain evidence="2 3">ZC255</strain>
    </source>
</reference>
<keyword evidence="2" id="KW-0645">Protease</keyword>
<sequence>MLLIVPLFLLISCSKATIQEQIKEGEIPSQTTLKFTHNGQTFHIIPLYEEVLNYTGSARDNASLNTKKMYFEKVLEPFQDKVDEHNADAGSYYFDYFFPTKDVAELEENTAELLQNQKVINGYIKESLIKSSKHIAGGDKTIFMLPSNPEMTVIPDKMEGISGVTFSDDVILLQIDPSFTEKALKYTAAHEYHHTINMEVMGMKRETLLGLTLNEGKADSFAKIVYPDHNPQWTETLPEDSEEAVLAELKKNLNSFDLSVYYEFFGGEPSKGLPQWSNYRIGFSILQSYLDAHPEDSIEEWTKLEAEEILQGSEYKHLLN</sequence>
<protein>
    <submittedName>
        <fullName evidence="2">DUF2268 domain-containing putative Zn-dependent protease</fullName>
    </submittedName>
</protein>
<dbReference type="EMBL" id="JBBYAF010000005">
    <property type="protein sequence ID" value="MEL3971420.1"/>
    <property type="molecule type" value="Genomic_DNA"/>
</dbReference>
<dbReference type="GO" id="GO:0008233">
    <property type="term" value="F:peptidase activity"/>
    <property type="evidence" value="ECO:0007669"/>
    <property type="project" value="UniProtKB-KW"/>
</dbReference>
<comment type="caution">
    <text evidence="2">The sequence shown here is derived from an EMBL/GenBank/DDBJ whole genome shotgun (WGS) entry which is preliminary data.</text>
</comment>
<dbReference type="InterPro" id="IPR018728">
    <property type="entry name" value="DUF2268"/>
</dbReference>
<gene>
    <name evidence="2" type="ORF">AAEO50_03930</name>
</gene>
<dbReference type="GO" id="GO:0006508">
    <property type="term" value="P:proteolysis"/>
    <property type="evidence" value="ECO:0007669"/>
    <property type="project" value="UniProtKB-KW"/>
</dbReference>
<evidence type="ECO:0000259" key="1">
    <source>
        <dbReference type="Pfam" id="PF10026"/>
    </source>
</evidence>